<proteinExistence type="predicted"/>
<dbReference type="InterPro" id="IPR013101">
    <property type="entry name" value="LRR_PRU1-like"/>
</dbReference>
<comment type="caution">
    <text evidence="1">The sequence shown here is derived from an EMBL/GenBank/DDBJ whole genome shotgun (WGS) entry which is preliminary data.</text>
</comment>
<dbReference type="Proteomes" id="UP001163823">
    <property type="component" value="Chromosome 13"/>
</dbReference>
<accession>A0AAD7KV00</accession>
<organism evidence="1 2">
    <name type="scientific">Quillaja saponaria</name>
    <name type="common">Soap bark tree</name>
    <dbReference type="NCBI Taxonomy" id="32244"/>
    <lineage>
        <taxon>Eukaryota</taxon>
        <taxon>Viridiplantae</taxon>
        <taxon>Streptophyta</taxon>
        <taxon>Embryophyta</taxon>
        <taxon>Tracheophyta</taxon>
        <taxon>Spermatophyta</taxon>
        <taxon>Magnoliopsida</taxon>
        <taxon>eudicotyledons</taxon>
        <taxon>Gunneridae</taxon>
        <taxon>Pentapetalae</taxon>
        <taxon>rosids</taxon>
        <taxon>fabids</taxon>
        <taxon>Fabales</taxon>
        <taxon>Quillajaceae</taxon>
        <taxon>Quillaja</taxon>
    </lineage>
</organism>
<keyword evidence="2" id="KW-1185">Reference proteome</keyword>
<dbReference type="AlphaFoldDB" id="A0AAD7KV00"/>
<reference evidence="1" key="1">
    <citation type="journal article" date="2023" name="Science">
        <title>Elucidation of the pathway for biosynthesis of saponin adjuvants from the soapbark tree.</title>
        <authorList>
            <person name="Reed J."/>
            <person name="Orme A."/>
            <person name="El-Demerdash A."/>
            <person name="Owen C."/>
            <person name="Martin L.B.B."/>
            <person name="Misra R.C."/>
            <person name="Kikuchi S."/>
            <person name="Rejzek M."/>
            <person name="Martin A.C."/>
            <person name="Harkess A."/>
            <person name="Leebens-Mack J."/>
            <person name="Louveau T."/>
            <person name="Stephenson M.J."/>
            <person name="Osbourn A."/>
        </authorList>
    </citation>
    <scope>NUCLEOTIDE SEQUENCE</scope>
    <source>
        <strain evidence="1">S10</strain>
    </source>
</reference>
<name>A0AAD7KV00_QUISA</name>
<dbReference type="EMBL" id="JARAOO010000013">
    <property type="protein sequence ID" value="KAJ7946262.1"/>
    <property type="molecule type" value="Genomic_DNA"/>
</dbReference>
<evidence type="ECO:0000313" key="2">
    <source>
        <dbReference type="Proteomes" id="UP001163823"/>
    </source>
</evidence>
<protein>
    <submittedName>
        <fullName evidence="1">FBD-associated F-box protein</fullName>
    </submittedName>
</protein>
<dbReference type="KEGG" id="qsa:O6P43_031222"/>
<evidence type="ECO:0000313" key="1">
    <source>
        <dbReference type="EMBL" id="KAJ7946262.1"/>
    </source>
</evidence>
<gene>
    <name evidence="1" type="ORF">O6P43_031222</name>
</gene>
<sequence>MDGSVFLKLASSICFSSLRSLTLKYVVFPHDKSTKLFSGCPVLLDLTLDKCGWWNVKCVTIAAPMLELLTIEEHEDNHDNF</sequence>
<dbReference type="Pfam" id="PF07723">
    <property type="entry name" value="LRR_2"/>
    <property type="match status" value="1"/>
</dbReference>